<sequence>MKKLFLLFLVVLSIACEKPSEVDYVLLSGKIENAESDKVLILGYDFRKVISVADDGTFNDTLRINYEGYFDLKIDEEKALLYLSNGADINLQTDYEAFDDSLTFTGKGAEENNYLAEKVKTVSKPTYEYAVFYSQPENEFKNQVESIKENSLNLVNNYEGVSEDFVKVEEANIGYEYHNYLSSYPIYYKMFTQSDSLELADGFYSENESFNYTDEKAFKTSPIYRDLVIKHYATELNNYTISNNDNYHLGFIELINTMPKGIVKEEFMHTMAFGMLKPNEYLEKTYSLYLENTSREDYLKEYKEKYDSFKSLTEDRPSPNFEFENYEGGKTTLESLRGKYVYIDVWATWCGPCIKEIPELTKLQEQYADKNISFVSISVDSKDDYETWKNMVKDKNLGGIQLFADNGFQSDFMEAYVVEAIPRFILIGPDGNIVKADAPRPSDEELLKLFNDLNI</sequence>
<dbReference type="RefSeq" id="WP_169678612.1">
    <property type="nucleotide sequence ID" value="NZ_JABBNU010000003.1"/>
</dbReference>
<dbReference type="GO" id="GO:0017004">
    <property type="term" value="P:cytochrome complex assembly"/>
    <property type="evidence" value="ECO:0007669"/>
    <property type="project" value="UniProtKB-KW"/>
</dbReference>
<keyword evidence="2" id="KW-0201">Cytochrome c-type biogenesis</keyword>
<evidence type="ECO:0000256" key="3">
    <source>
        <dbReference type="ARBA" id="ARBA00023157"/>
    </source>
</evidence>
<keyword evidence="7" id="KW-1185">Reference proteome</keyword>
<dbReference type="InterPro" id="IPR050553">
    <property type="entry name" value="Thioredoxin_ResA/DsbE_sf"/>
</dbReference>
<dbReference type="AlphaFoldDB" id="A0A848J3L1"/>
<dbReference type="InterPro" id="IPR000866">
    <property type="entry name" value="AhpC/TSA"/>
</dbReference>
<dbReference type="GO" id="GO:0030313">
    <property type="term" value="C:cell envelope"/>
    <property type="evidence" value="ECO:0007669"/>
    <property type="project" value="UniProtKB-SubCell"/>
</dbReference>
<evidence type="ECO:0000313" key="6">
    <source>
        <dbReference type="EMBL" id="NMM47762.1"/>
    </source>
</evidence>
<keyword evidence="3" id="KW-1015">Disulfide bond</keyword>
<evidence type="ECO:0000256" key="1">
    <source>
        <dbReference type="ARBA" id="ARBA00004196"/>
    </source>
</evidence>
<feature type="domain" description="Thioredoxin" evidence="5">
    <location>
        <begin position="312"/>
        <end position="455"/>
    </location>
</feature>
<accession>A0A848J3L1</accession>
<proteinExistence type="predicted"/>
<dbReference type="Gene3D" id="3.40.30.10">
    <property type="entry name" value="Glutaredoxin"/>
    <property type="match status" value="1"/>
</dbReference>
<gene>
    <name evidence="6" type="ORF">HH304_05070</name>
</gene>
<evidence type="ECO:0000256" key="4">
    <source>
        <dbReference type="ARBA" id="ARBA00023284"/>
    </source>
</evidence>
<dbReference type="PROSITE" id="PS51352">
    <property type="entry name" value="THIOREDOXIN_2"/>
    <property type="match status" value="1"/>
</dbReference>
<comment type="subcellular location">
    <subcellularLocation>
        <location evidence="1">Cell envelope</location>
    </subcellularLocation>
</comment>
<dbReference type="InterPro" id="IPR013766">
    <property type="entry name" value="Thioredoxin_domain"/>
</dbReference>
<comment type="caution">
    <text evidence="6">The sequence shown here is derived from an EMBL/GenBank/DDBJ whole genome shotgun (WGS) entry which is preliminary data.</text>
</comment>
<keyword evidence="4" id="KW-0676">Redox-active center</keyword>
<dbReference type="SUPFAM" id="SSF52833">
    <property type="entry name" value="Thioredoxin-like"/>
    <property type="match status" value="1"/>
</dbReference>
<dbReference type="Pfam" id="PF00578">
    <property type="entry name" value="AhpC-TSA"/>
    <property type="match status" value="1"/>
</dbReference>
<protein>
    <submittedName>
        <fullName evidence="6">TlpA family protein disulfide reductase</fullName>
    </submittedName>
</protein>
<name>A0A848J3L1_9BACT</name>
<dbReference type="CDD" id="cd02966">
    <property type="entry name" value="TlpA_like_family"/>
    <property type="match status" value="1"/>
</dbReference>
<evidence type="ECO:0000259" key="5">
    <source>
        <dbReference type="PROSITE" id="PS51352"/>
    </source>
</evidence>
<dbReference type="GO" id="GO:0016491">
    <property type="term" value="F:oxidoreductase activity"/>
    <property type="evidence" value="ECO:0007669"/>
    <property type="project" value="InterPro"/>
</dbReference>
<evidence type="ECO:0000256" key="2">
    <source>
        <dbReference type="ARBA" id="ARBA00022748"/>
    </source>
</evidence>
<dbReference type="PANTHER" id="PTHR42852">
    <property type="entry name" value="THIOL:DISULFIDE INTERCHANGE PROTEIN DSBE"/>
    <property type="match status" value="1"/>
</dbReference>
<dbReference type="InterPro" id="IPR036249">
    <property type="entry name" value="Thioredoxin-like_sf"/>
</dbReference>
<dbReference type="Proteomes" id="UP000559010">
    <property type="component" value="Unassembled WGS sequence"/>
</dbReference>
<organism evidence="6 7">
    <name type="scientific">Marinigracilibium pacificum</name>
    <dbReference type="NCBI Taxonomy" id="2729599"/>
    <lineage>
        <taxon>Bacteria</taxon>
        <taxon>Pseudomonadati</taxon>
        <taxon>Bacteroidota</taxon>
        <taxon>Cytophagia</taxon>
        <taxon>Cytophagales</taxon>
        <taxon>Flammeovirgaceae</taxon>
        <taxon>Marinigracilibium</taxon>
    </lineage>
</organism>
<evidence type="ECO:0000313" key="7">
    <source>
        <dbReference type="Proteomes" id="UP000559010"/>
    </source>
</evidence>
<dbReference type="GO" id="GO:0016209">
    <property type="term" value="F:antioxidant activity"/>
    <property type="evidence" value="ECO:0007669"/>
    <property type="project" value="InterPro"/>
</dbReference>
<dbReference type="EMBL" id="JABBNU010000003">
    <property type="protein sequence ID" value="NMM47762.1"/>
    <property type="molecule type" value="Genomic_DNA"/>
</dbReference>
<reference evidence="6 7" key="1">
    <citation type="submission" date="2020-04" db="EMBL/GenBank/DDBJ databases">
        <title>Flammeovirgaceae bacterium KN852 isolated from deep sea.</title>
        <authorList>
            <person name="Zhang D.-C."/>
        </authorList>
    </citation>
    <scope>NUCLEOTIDE SEQUENCE [LARGE SCALE GENOMIC DNA]</scope>
    <source>
        <strain evidence="6 7">KN852</strain>
    </source>
</reference>
<dbReference type="PROSITE" id="PS51257">
    <property type="entry name" value="PROKAR_LIPOPROTEIN"/>
    <property type="match status" value="1"/>
</dbReference>
<dbReference type="PANTHER" id="PTHR42852:SF6">
    <property type="entry name" value="THIOL:DISULFIDE INTERCHANGE PROTEIN DSBE"/>
    <property type="match status" value="1"/>
</dbReference>